<reference evidence="4 5" key="1">
    <citation type="submission" date="2021-02" db="EMBL/GenBank/DDBJ databases">
        <title>Variation within the Batrachochytrium salamandrivorans European outbreak.</title>
        <authorList>
            <person name="Kelly M."/>
            <person name="Pasmans F."/>
            <person name="Shea T.P."/>
            <person name="Munoz J.F."/>
            <person name="Carranza S."/>
            <person name="Cuomo C.A."/>
            <person name="Martel A."/>
        </authorList>
    </citation>
    <scope>NUCLEOTIDE SEQUENCE [LARGE SCALE GENOMIC DNA]</scope>
    <source>
        <strain evidence="4 5">AMFP18/2</strain>
    </source>
</reference>
<feature type="coiled-coil region" evidence="1">
    <location>
        <begin position="86"/>
        <end position="158"/>
    </location>
</feature>
<protein>
    <submittedName>
        <fullName evidence="4">Uncharacterized protein</fullName>
    </submittedName>
</protein>
<feature type="chain" id="PRO_5045560390" evidence="3">
    <location>
        <begin position="21"/>
        <end position="255"/>
    </location>
</feature>
<comment type="caution">
    <text evidence="4">The sequence shown here is derived from an EMBL/GenBank/DDBJ whole genome shotgun (WGS) entry which is preliminary data.</text>
</comment>
<evidence type="ECO:0000256" key="1">
    <source>
        <dbReference type="SAM" id="Coils"/>
    </source>
</evidence>
<evidence type="ECO:0000313" key="4">
    <source>
        <dbReference type="EMBL" id="KAH6591857.1"/>
    </source>
</evidence>
<evidence type="ECO:0000313" key="5">
    <source>
        <dbReference type="Proteomes" id="UP001648503"/>
    </source>
</evidence>
<keyword evidence="3" id="KW-0732">Signal</keyword>
<dbReference type="EMBL" id="JAFCIX010000395">
    <property type="protein sequence ID" value="KAH6591857.1"/>
    <property type="molecule type" value="Genomic_DNA"/>
</dbReference>
<keyword evidence="5" id="KW-1185">Reference proteome</keyword>
<sequence>MKLTLFAMIAFLAVTASASAIPGDSDSSVSRLEKRMGDEPYEEADEGAKTYGDFFKYRERALKIAAECYKKQKGMERAFREDVEILDDELGQNDLTESEKQDLENQLDAAIKAFEAQSASTKALYKSLQESEMTYSLEMAEKEVLQEHQDRLQEHNANNPDDQLDVEPGSVYNKIILGEQMDEVCERQRDTFDDMKAANLDMSGALDEMAKKDSDDEDDSILSATSPFIVYLGSMNRYQTFERKCLHIWELYKGL</sequence>
<organism evidence="4 5">
    <name type="scientific">Batrachochytrium salamandrivorans</name>
    <dbReference type="NCBI Taxonomy" id="1357716"/>
    <lineage>
        <taxon>Eukaryota</taxon>
        <taxon>Fungi</taxon>
        <taxon>Fungi incertae sedis</taxon>
        <taxon>Chytridiomycota</taxon>
        <taxon>Chytridiomycota incertae sedis</taxon>
        <taxon>Chytridiomycetes</taxon>
        <taxon>Rhizophydiales</taxon>
        <taxon>Rhizophydiales incertae sedis</taxon>
        <taxon>Batrachochytrium</taxon>
    </lineage>
</organism>
<proteinExistence type="predicted"/>
<feature type="region of interest" description="Disordered" evidence="2">
    <location>
        <begin position="20"/>
        <end position="44"/>
    </location>
</feature>
<keyword evidence="1" id="KW-0175">Coiled coil</keyword>
<evidence type="ECO:0000256" key="2">
    <source>
        <dbReference type="SAM" id="MobiDB-lite"/>
    </source>
</evidence>
<dbReference type="Proteomes" id="UP001648503">
    <property type="component" value="Unassembled WGS sequence"/>
</dbReference>
<feature type="signal peptide" evidence="3">
    <location>
        <begin position="1"/>
        <end position="20"/>
    </location>
</feature>
<accession>A0ABQ8F442</accession>
<gene>
    <name evidence="4" type="ORF">BASA50_008456</name>
</gene>
<name>A0ABQ8F442_9FUNG</name>
<evidence type="ECO:0000256" key="3">
    <source>
        <dbReference type="SAM" id="SignalP"/>
    </source>
</evidence>